<keyword evidence="4" id="KW-0646">Protease inhibitor</keyword>
<dbReference type="GO" id="GO:0004867">
    <property type="term" value="F:serine-type endopeptidase inhibitor activity"/>
    <property type="evidence" value="ECO:0007669"/>
    <property type="project" value="UniProtKB-KW"/>
</dbReference>
<dbReference type="GO" id="GO:0030212">
    <property type="term" value="P:hyaluronan metabolic process"/>
    <property type="evidence" value="ECO:0007669"/>
    <property type="project" value="InterPro"/>
</dbReference>
<dbReference type="FunFam" id="3.40.50.410:FF:000013">
    <property type="entry name" value="inter-alpha-trypsin inhibitor heavy chain H2"/>
    <property type="match status" value="1"/>
</dbReference>
<evidence type="ECO:0000256" key="3">
    <source>
        <dbReference type="ARBA" id="ARBA00022525"/>
    </source>
</evidence>
<feature type="domain" description="VIT" evidence="11">
    <location>
        <begin position="33"/>
        <end position="162"/>
    </location>
</feature>
<feature type="domain" description="VWFA" evidence="10">
    <location>
        <begin position="295"/>
        <end position="478"/>
    </location>
</feature>
<evidence type="ECO:0000313" key="12">
    <source>
        <dbReference type="Proteomes" id="UP000186698"/>
    </source>
</evidence>
<dbReference type="OrthoDB" id="299997at2759"/>
<dbReference type="SUPFAM" id="SSF53300">
    <property type="entry name" value="vWA-like"/>
    <property type="match status" value="1"/>
</dbReference>
<evidence type="ECO:0000256" key="5">
    <source>
        <dbReference type="ARBA" id="ARBA00022729"/>
    </source>
</evidence>
<keyword evidence="5 9" id="KW-0732">Signal</keyword>
<evidence type="ECO:0000256" key="2">
    <source>
        <dbReference type="ARBA" id="ARBA00010158"/>
    </source>
</evidence>
<feature type="signal peptide" evidence="9">
    <location>
        <begin position="1"/>
        <end position="29"/>
    </location>
</feature>
<dbReference type="InterPro" id="IPR036465">
    <property type="entry name" value="vWFA_dom_sf"/>
</dbReference>
<dbReference type="PROSITE" id="PS50234">
    <property type="entry name" value="VWFA"/>
    <property type="match status" value="1"/>
</dbReference>
<accession>A0A8J1LHR4</accession>
<reference evidence="13" key="1">
    <citation type="submission" date="2025-08" db="UniProtKB">
        <authorList>
            <consortium name="RefSeq"/>
        </authorList>
    </citation>
    <scope>IDENTIFICATION</scope>
    <source>
        <strain evidence="13">J_2021</strain>
        <tissue evidence="13">Erythrocytes</tissue>
    </source>
</reference>
<evidence type="ECO:0000313" key="13">
    <source>
        <dbReference type="RefSeq" id="XP_041429103.1"/>
    </source>
</evidence>
<dbReference type="GeneID" id="108704800"/>
<dbReference type="SMART" id="SM00327">
    <property type="entry name" value="VWA"/>
    <property type="match status" value="1"/>
</dbReference>
<feature type="region of interest" description="Disordered" evidence="8">
    <location>
        <begin position="751"/>
        <end position="773"/>
    </location>
</feature>
<dbReference type="PROSITE" id="PS51468">
    <property type="entry name" value="VIT"/>
    <property type="match status" value="1"/>
</dbReference>
<dbReference type="SMART" id="SM00609">
    <property type="entry name" value="VIT"/>
    <property type="match status" value="1"/>
</dbReference>
<evidence type="ECO:0000256" key="4">
    <source>
        <dbReference type="ARBA" id="ARBA00022690"/>
    </source>
</evidence>
<evidence type="ECO:0000256" key="7">
    <source>
        <dbReference type="ARBA" id="ARBA00023180"/>
    </source>
</evidence>
<dbReference type="Pfam" id="PF08487">
    <property type="entry name" value="VIT"/>
    <property type="match status" value="1"/>
</dbReference>
<dbReference type="PANTHER" id="PTHR10338:SF155">
    <property type="entry name" value="INTER-ALPHA-TRYPSIN INHIBITOR HEAVY CHAIN H6"/>
    <property type="match status" value="1"/>
</dbReference>
<feature type="chain" id="PRO_5035202609" evidence="9">
    <location>
        <begin position="30"/>
        <end position="1182"/>
    </location>
</feature>
<keyword evidence="6" id="KW-0722">Serine protease inhibitor</keyword>
<dbReference type="AlphaFoldDB" id="A0A8J1LHR4"/>
<dbReference type="CTD" id="108704800"/>
<feature type="compositionally biased region" description="Low complexity" evidence="8">
    <location>
        <begin position="629"/>
        <end position="652"/>
    </location>
</feature>
<dbReference type="KEGG" id="xla:108704800"/>
<evidence type="ECO:0000256" key="9">
    <source>
        <dbReference type="SAM" id="SignalP"/>
    </source>
</evidence>
<evidence type="ECO:0000259" key="11">
    <source>
        <dbReference type="PROSITE" id="PS51468"/>
    </source>
</evidence>
<keyword evidence="7" id="KW-0325">Glycoprotein</keyword>
<organism evidence="12 13">
    <name type="scientific">Xenopus laevis</name>
    <name type="common">African clawed frog</name>
    <dbReference type="NCBI Taxonomy" id="8355"/>
    <lineage>
        <taxon>Eukaryota</taxon>
        <taxon>Metazoa</taxon>
        <taxon>Chordata</taxon>
        <taxon>Craniata</taxon>
        <taxon>Vertebrata</taxon>
        <taxon>Euteleostomi</taxon>
        <taxon>Amphibia</taxon>
        <taxon>Batrachia</taxon>
        <taxon>Anura</taxon>
        <taxon>Pipoidea</taxon>
        <taxon>Pipidae</taxon>
        <taxon>Xenopodinae</taxon>
        <taxon>Xenopus</taxon>
        <taxon>Xenopus</taxon>
    </lineage>
</organism>
<keyword evidence="3" id="KW-0964">Secreted</keyword>
<dbReference type="InterPro" id="IPR002035">
    <property type="entry name" value="VWF_A"/>
</dbReference>
<dbReference type="CDD" id="cd01461">
    <property type="entry name" value="vWA_interalpha_trypsin_inhibitor"/>
    <property type="match status" value="1"/>
</dbReference>
<keyword evidence="12" id="KW-1185">Reference proteome</keyword>
<dbReference type="InterPro" id="IPR010600">
    <property type="entry name" value="ITI_HC_C"/>
</dbReference>
<comment type="similarity">
    <text evidence="2">Belongs to the ITIH family.</text>
</comment>
<dbReference type="Gene3D" id="3.40.50.410">
    <property type="entry name" value="von Willebrand factor, type A domain"/>
    <property type="match status" value="1"/>
</dbReference>
<dbReference type="RefSeq" id="XP_041429103.1">
    <property type="nucleotide sequence ID" value="XM_041573169.1"/>
</dbReference>
<evidence type="ECO:0000259" key="10">
    <source>
        <dbReference type="PROSITE" id="PS50234"/>
    </source>
</evidence>
<evidence type="ECO:0000256" key="1">
    <source>
        <dbReference type="ARBA" id="ARBA00004613"/>
    </source>
</evidence>
<name>A0A8J1LHR4_XENLA</name>
<protein>
    <submittedName>
        <fullName evidence="13">Inter-alpha-trypsin inhibitor heavy chain H6</fullName>
    </submittedName>
</protein>
<dbReference type="PANTHER" id="PTHR10338">
    <property type="entry name" value="INTER-ALPHA-TRYPSIN INHIBITOR HEAVY CHAIN FAMILY MEMBER"/>
    <property type="match status" value="1"/>
</dbReference>
<comment type="subcellular location">
    <subcellularLocation>
        <location evidence="1">Secreted</location>
    </subcellularLocation>
</comment>
<evidence type="ECO:0000256" key="6">
    <source>
        <dbReference type="ARBA" id="ARBA00022900"/>
    </source>
</evidence>
<proteinExistence type="inferred from homology"/>
<dbReference type="Pfam" id="PF06668">
    <property type="entry name" value="ITI_HC_C"/>
    <property type="match status" value="1"/>
</dbReference>
<evidence type="ECO:0000256" key="8">
    <source>
        <dbReference type="SAM" id="MobiDB-lite"/>
    </source>
</evidence>
<dbReference type="Proteomes" id="UP000186698">
    <property type="component" value="Chromosome 8L"/>
</dbReference>
<dbReference type="Pfam" id="PF00092">
    <property type="entry name" value="VWA"/>
    <property type="match status" value="1"/>
</dbReference>
<feature type="region of interest" description="Disordered" evidence="8">
    <location>
        <begin position="623"/>
        <end position="652"/>
    </location>
</feature>
<gene>
    <name evidence="13" type="primary">LOC108704800</name>
</gene>
<dbReference type="GO" id="GO:0005576">
    <property type="term" value="C:extracellular region"/>
    <property type="evidence" value="ECO:0007669"/>
    <property type="project" value="UniProtKB-SubCell"/>
</dbReference>
<sequence length="1182" mass="130335">MAAAGMENIARNNGLLLLLLLFITDLSCARPYLQRHKRQIRKAHSELTVNGLHIKSTIVSRYALTVVQSVMVNTHSEAKEAIFDLDLPDSAFISNFSMTANEKTYVADVKEKHQAKKMYNEARKQGKTAAHVGTRDRETVKFRVLVNVEAGGEIVFALTYEELLRRHLGKYEYAVSVPSWQVVQNLSVEITISERTGIEYVRVLPLRTSRLMTNSVPGESKVPPSTQVEKGTYCTRVTYTPTPTEQAAHSRPGVTADFVLHYDVSLKDVAGDVQIYNGYFVHYFAPRGLPPIQKNVIFVIDVSGSMFGTKIKQTKSAMHVILNDLHRDDSFNIITFSDVVHVWRPGQSILATAQNKKSAKDYVNKIEADGWTDINAALLAAASIFNQTSHKPEKEKKIPLIIFLTDGEATSGVLASSRILSNAQKAMEGKISLFCLAFGEDADYNLMKRLSLENRGIARRIYEYSDATLQLKGFYDEIASPLLFDIELNYLEETAQNVTQTLFPNYFEGSELVVAGKLKSGTKDLKVRLTAHDQKQQVSLENDISMESNSTEPNFGCSSNVEQIQWFVQRLWAFFTIKDLLEARIKANDSAARRLLTEKATNLSLKYNFVTPVTSLIIVKPEDEESRKTTTQAAAPSVTTTSAPVTSSSMLSTTAATKTTSLKAKMTSTPWMSKTTSRGIKSTLSTKTTIGTVVATSTTTISTETSPRITAVQVTGAKGHSSLTPSLVTTNPALQKQTTVVLSTNAILTTSSDSRPNVPSHPVATLQPHTNVPVGTVRPMTEKASPALSVGARISTNVPTTEIPPDLSAALMVGTSLFSTVRGWGAQATTTPQLPTTFPVDPTFLRFLVLPDSTELHHETFANPMYVESLNPPPFYSFLKEADVAGIVSEDFYAENPEDTEFIYGGDFYSENPEDTEFVFGGANLLVAPGLQTFMSSVDGDPHFIVNFPKSQEKLCFTLDGRPGDILRLLSDPVAGITVNGHLMKAPLKVGFESRLRTYLDLITVVINRPRSKYVVNISLQNLTLTGEKQQTFAVNHPVFFQKPNLAVRVVPSTNATIWIGHNVELLIIFHHYQHPSYLQLDHLGFYIVKAEGLSSSSGGLLGQFQNCHMEVIDKKLSHDLTLSGTVKRNSQTAPATLVKKAVKDSTAQVHEAKCWLVKHGDIEEILDGKYLSYLVSDLQEV</sequence>
<dbReference type="InterPro" id="IPR050934">
    <property type="entry name" value="ITIH"/>
</dbReference>
<dbReference type="InterPro" id="IPR013694">
    <property type="entry name" value="VIT"/>
</dbReference>